<evidence type="ECO:0000256" key="5">
    <source>
        <dbReference type="ARBA" id="ARBA00022490"/>
    </source>
</evidence>
<dbReference type="OrthoDB" id="9814580at2"/>
<evidence type="ECO:0000256" key="13">
    <source>
        <dbReference type="PIRNR" id="PIRNR004930"/>
    </source>
</evidence>
<feature type="binding site" evidence="14">
    <location>
        <position position="173"/>
    </location>
    <ligand>
        <name>L-threonine</name>
        <dbReference type="ChEBI" id="CHEBI:57926"/>
    </ligand>
</feature>
<keyword evidence="10 13" id="KW-0067">ATP-binding</keyword>
<reference evidence="16 17" key="2">
    <citation type="journal article" date="2012" name="Stand. Genomic Sci.">
        <title>Complete genome sequence of the thermophilic sulfate-reducing ocean bacterium Thermodesulfatator indicus type strain (CIR29812(T)).</title>
        <authorList>
            <person name="Anderson I."/>
            <person name="Saunders E."/>
            <person name="Lapidus A."/>
            <person name="Nolan M."/>
            <person name="Lucas S."/>
            <person name="Tice H."/>
            <person name="Del Rio T.G."/>
            <person name="Cheng J.F."/>
            <person name="Han C."/>
            <person name="Tapia R."/>
            <person name="Goodwin L.A."/>
            <person name="Pitluck S."/>
            <person name="Liolios K."/>
            <person name="Mavromatis K."/>
            <person name="Pagani I."/>
            <person name="Ivanova N."/>
            <person name="Mikhailova N."/>
            <person name="Pati A."/>
            <person name="Chen A."/>
            <person name="Palaniappan K."/>
            <person name="Land M."/>
            <person name="Hauser L."/>
            <person name="Jeffries C.D."/>
            <person name="Chang Y.J."/>
            <person name="Brambilla E.M."/>
            <person name="Rohde M."/>
            <person name="Spring S."/>
            <person name="Goker M."/>
            <person name="Detter J.C."/>
            <person name="Woyke T."/>
            <person name="Bristow J."/>
            <person name="Eisen J.A."/>
            <person name="Markowitz V."/>
            <person name="Hugenholtz P."/>
            <person name="Kyrpides N.C."/>
            <person name="Klenk H.P."/>
        </authorList>
    </citation>
    <scope>NUCLEOTIDE SEQUENCE [LARGE SCALE GENOMIC DNA]</scope>
    <source>
        <strain evidence="17">DSM 15286 / JCM 11887 / CIR29812</strain>
    </source>
</reference>
<dbReference type="AlphaFoldDB" id="F8A8B9"/>
<dbReference type="PANTHER" id="PTHR17490:SF16">
    <property type="entry name" value="THREONYLCARBAMOYL-AMP SYNTHASE"/>
    <property type="match status" value="1"/>
</dbReference>
<dbReference type="GO" id="GO:0005524">
    <property type="term" value="F:ATP binding"/>
    <property type="evidence" value="ECO:0007669"/>
    <property type="project" value="UniProtKB-UniRule"/>
</dbReference>
<evidence type="ECO:0000313" key="17">
    <source>
        <dbReference type="Proteomes" id="UP000006793"/>
    </source>
</evidence>
<dbReference type="GO" id="GO:0061710">
    <property type="term" value="F:L-threonylcarbamoyladenylate synthase"/>
    <property type="evidence" value="ECO:0007669"/>
    <property type="project" value="UniProtKB-EC"/>
</dbReference>
<comment type="similarity">
    <text evidence="2 13">Belongs to the SUA5 family.</text>
</comment>
<dbReference type="KEGG" id="tid:Thein_0038"/>
<dbReference type="EMBL" id="CP002683">
    <property type="protein sequence ID" value="AEH43923.1"/>
    <property type="molecule type" value="Genomic_DNA"/>
</dbReference>
<evidence type="ECO:0000256" key="11">
    <source>
        <dbReference type="ARBA" id="ARBA00029774"/>
    </source>
</evidence>
<evidence type="ECO:0000256" key="12">
    <source>
        <dbReference type="ARBA" id="ARBA00048366"/>
    </source>
</evidence>
<dbReference type="PANTHER" id="PTHR17490">
    <property type="entry name" value="SUA5"/>
    <property type="match status" value="1"/>
</dbReference>
<evidence type="ECO:0000256" key="14">
    <source>
        <dbReference type="PIRSR" id="PIRSR004930-1"/>
    </source>
</evidence>
<dbReference type="STRING" id="667014.Thein_0038"/>
<dbReference type="FunCoup" id="F8A8B9">
    <property type="interactions" value="409"/>
</dbReference>
<keyword evidence="9 13" id="KW-0547">Nucleotide-binding</keyword>
<name>F8A8B9_THEID</name>
<dbReference type="InterPro" id="IPR006070">
    <property type="entry name" value="Sua5-like_dom"/>
</dbReference>
<feature type="binding site" evidence="14">
    <location>
        <position position="53"/>
    </location>
    <ligand>
        <name>ATP</name>
        <dbReference type="ChEBI" id="CHEBI:30616"/>
    </ligand>
</feature>
<evidence type="ECO:0000313" key="16">
    <source>
        <dbReference type="EMBL" id="AEH43923.1"/>
    </source>
</evidence>
<evidence type="ECO:0000256" key="3">
    <source>
        <dbReference type="ARBA" id="ARBA00012584"/>
    </source>
</evidence>
<evidence type="ECO:0000256" key="6">
    <source>
        <dbReference type="ARBA" id="ARBA00022679"/>
    </source>
</evidence>
<organism evidence="16 17">
    <name type="scientific">Thermodesulfatator indicus (strain DSM 15286 / JCM 11887 / CIR29812)</name>
    <dbReference type="NCBI Taxonomy" id="667014"/>
    <lineage>
        <taxon>Bacteria</taxon>
        <taxon>Pseudomonadati</taxon>
        <taxon>Thermodesulfobacteriota</taxon>
        <taxon>Thermodesulfobacteria</taxon>
        <taxon>Thermodesulfobacteriales</taxon>
        <taxon>Thermodesulfatatoraceae</taxon>
        <taxon>Thermodesulfatator</taxon>
    </lineage>
</organism>
<proteinExistence type="inferred from homology"/>
<dbReference type="Pfam" id="PF01300">
    <property type="entry name" value="Sua5_yciO_yrdC"/>
    <property type="match status" value="1"/>
</dbReference>
<dbReference type="RefSeq" id="WP_013906670.1">
    <property type="nucleotide sequence ID" value="NC_015681.1"/>
</dbReference>
<evidence type="ECO:0000256" key="1">
    <source>
        <dbReference type="ARBA" id="ARBA00004496"/>
    </source>
</evidence>
<dbReference type="SUPFAM" id="SSF55821">
    <property type="entry name" value="YrdC/RibB"/>
    <property type="match status" value="1"/>
</dbReference>
<comment type="function">
    <text evidence="13">Required for the formation of a threonylcarbamoyl group on adenosine at position 37 (t(6)A37) in tRNAs that read codons beginning with adenine.</text>
</comment>
<dbReference type="eggNOG" id="COG0009">
    <property type="taxonomic scope" value="Bacteria"/>
</dbReference>
<feature type="binding site" evidence="14">
    <location>
        <position position="136"/>
    </location>
    <ligand>
        <name>ATP</name>
        <dbReference type="ChEBI" id="CHEBI:30616"/>
    </ligand>
</feature>
<dbReference type="Proteomes" id="UP000006793">
    <property type="component" value="Chromosome"/>
</dbReference>
<dbReference type="GO" id="GO:0008033">
    <property type="term" value="P:tRNA processing"/>
    <property type="evidence" value="ECO:0007669"/>
    <property type="project" value="UniProtKB-KW"/>
</dbReference>
<feature type="domain" description="YrdC-like" evidence="15">
    <location>
        <begin position="8"/>
        <end position="191"/>
    </location>
</feature>
<feature type="binding site" evidence="14">
    <location>
        <position position="134"/>
    </location>
    <ligand>
        <name>L-threonine</name>
        <dbReference type="ChEBI" id="CHEBI:57926"/>
    </ligand>
</feature>
<keyword evidence="6 13" id="KW-0808">Transferase</keyword>
<dbReference type="InterPro" id="IPR017945">
    <property type="entry name" value="DHBP_synth_RibB-like_a/b_dom"/>
</dbReference>
<dbReference type="Gene3D" id="3.40.50.11030">
    <property type="entry name" value="Threonylcarbamoyl-AMP synthase, C-terminal domain"/>
    <property type="match status" value="1"/>
</dbReference>
<evidence type="ECO:0000256" key="10">
    <source>
        <dbReference type="ARBA" id="ARBA00022840"/>
    </source>
</evidence>
<dbReference type="PIRSF" id="PIRSF004930">
    <property type="entry name" value="Tln_factor_SUA5"/>
    <property type="match status" value="1"/>
</dbReference>
<dbReference type="InterPro" id="IPR050156">
    <property type="entry name" value="TC-AMP_synthase_SUA5"/>
</dbReference>
<dbReference type="InterPro" id="IPR010923">
    <property type="entry name" value="T(6)A37_SUA5"/>
</dbReference>
<reference evidence="17" key="1">
    <citation type="submission" date="2011-04" db="EMBL/GenBank/DDBJ databases">
        <title>The complete genome of Thermodesulfatator indicus DSM 15286.</title>
        <authorList>
            <person name="Lucas S."/>
            <person name="Copeland A."/>
            <person name="Lapidus A."/>
            <person name="Bruce D."/>
            <person name="Goodwin L."/>
            <person name="Pitluck S."/>
            <person name="Peters L."/>
            <person name="Kyrpides N."/>
            <person name="Mavromatis K."/>
            <person name="Pagani I."/>
            <person name="Ivanova N."/>
            <person name="Saunders L."/>
            <person name="Detter J.C."/>
            <person name="Tapia R."/>
            <person name="Han C."/>
            <person name="Land M."/>
            <person name="Hauser L."/>
            <person name="Markowitz V."/>
            <person name="Cheng J.-F."/>
            <person name="Hugenholtz P."/>
            <person name="Woyke T."/>
            <person name="Wu D."/>
            <person name="Spring S."/>
            <person name="Schroeder M."/>
            <person name="Brambilla E."/>
            <person name="Klenk H.-P."/>
            <person name="Eisen J.A."/>
        </authorList>
    </citation>
    <scope>NUCLEOTIDE SEQUENCE [LARGE SCALE GENOMIC DNA]</scope>
    <source>
        <strain evidence="17">DSM 15286 / JCM 11887 / CIR29812</strain>
    </source>
</reference>
<accession>F8A8B9</accession>
<sequence length="314" mass="34595">MPILKPTLDNIKKAAELLRAGDLVVFPTETVYGLGANVFDERAVTKIFELKRRPYFDPLIVHVADIAMAEVAVFDERARALAKRFWPGPLTLILPKKPKVPDIVTSGLSSVAIRMPAHEVALALIKECGFPLAAPSANPFGQLSPTRAEHVLSYFGEKLFILEGGECQVGLESTILDLTEKEPVLLRPGGVPMEALKEVLGEIKIKRKPEKPKAPGQLKSHYAPRTPLKIWQKNLEIKGKKIGFLAFSKAPEGKYEAVRILTPSGDLREAAANLFKYLHELDQMGLDLILVEPVPEEGLGLAIMDRLRKAEAAF</sequence>
<keyword evidence="17" id="KW-1185">Reference proteome</keyword>
<protein>
    <recommendedName>
        <fullName evidence="4 13">Threonylcarbamoyl-AMP synthase</fullName>
        <shortName evidence="13">TC-AMP synthase</shortName>
        <ecNumber evidence="3 13">2.7.7.87</ecNumber>
    </recommendedName>
    <alternativeName>
        <fullName evidence="11 13">L-threonylcarbamoyladenylate synthase</fullName>
    </alternativeName>
</protein>
<feature type="binding site" evidence="14">
    <location>
        <position position="30"/>
    </location>
    <ligand>
        <name>L-threonine</name>
        <dbReference type="ChEBI" id="CHEBI:57926"/>
    </ligand>
</feature>
<comment type="subcellular location">
    <subcellularLocation>
        <location evidence="1 13">Cytoplasm</location>
    </subcellularLocation>
</comment>
<dbReference type="GO" id="GO:0006450">
    <property type="term" value="P:regulation of translational fidelity"/>
    <property type="evidence" value="ECO:0007669"/>
    <property type="project" value="TreeGrafter"/>
</dbReference>
<dbReference type="GO" id="GO:0003725">
    <property type="term" value="F:double-stranded RNA binding"/>
    <property type="evidence" value="ECO:0007669"/>
    <property type="project" value="UniProtKB-UniRule"/>
</dbReference>
<dbReference type="PROSITE" id="PS51163">
    <property type="entry name" value="YRDC"/>
    <property type="match status" value="1"/>
</dbReference>
<dbReference type="FunFam" id="3.90.870.10:FF:000009">
    <property type="entry name" value="Threonylcarbamoyl-AMP synthase, putative"/>
    <property type="match status" value="1"/>
</dbReference>
<dbReference type="HOGENOM" id="CLU_031397_0_0_0"/>
<evidence type="ECO:0000256" key="8">
    <source>
        <dbReference type="ARBA" id="ARBA00022695"/>
    </source>
</evidence>
<keyword evidence="7 13" id="KW-0819">tRNA processing</keyword>
<comment type="catalytic activity">
    <reaction evidence="12 13">
        <text>L-threonine + hydrogencarbonate + ATP = L-threonylcarbamoyladenylate + diphosphate + H2O</text>
        <dbReference type="Rhea" id="RHEA:36407"/>
        <dbReference type="ChEBI" id="CHEBI:15377"/>
        <dbReference type="ChEBI" id="CHEBI:17544"/>
        <dbReference type="ChEBI" id="CHEBI:30616"/>
        <dbReference type="ChEBI" id="CHEBI:33019"/>
        <dbReference type="ChEBI" id="CHEBI:57926"/>
        <dbReference type="ChEBI" id="CHEBI:73682"/>
        <dbReference type="EC" id="2.7.7.87"/>
    </reaction>
</comment>
<keyword evidence="5 13" id="KW-0963">Cytoplasm</keyword>
<gene>
    <name evidence="16" type="ordered locus">Thein_0038</name>
</gene>
<dbReference type="InterPro" id="IPR038385">
    <property type="entry name" value="Sua5/YwlC_C"/>
</dbReference>
<dbReference type="Gene3D" id="3.90.870.10">
    <property type="entry name" value="DHBP synthase"/>
    <property type="match status" value="1"/>
</dbReference>
<dbReference type="GO" id="GO:0005737">
    <property type="term" value="C:cytoplasm"/>
    <property type="evidence" value="ECO:0007669"/>
    <property type="project" value="UniProtKB-SubCell"/>
</dbReference>
<dbReference type="InterPro" id="IPR005145">
    <property type="entry name" value="Sua5_C"/>
</dbReference>
<feature type="binding site" evidence="14">
    <location>
        <position position="144"/>
    </location>
    <ligand>
        <name>ATP</name>
        <dbReference type="ChEBI" id="CHEBI:30616"/>
    </ligand>
</feature>
<evidence type="ECO:0000256" key="9">
    <source>
        <dbReference type="ARBA" id="ARBA00022741"/>
    </source>
</evidence>
<feature type="binding site" evidence="14">
    <location>
        <position position="187"/>
    </location>
    <ligand>
        <name>ATP</name>
        <dbReference type="ChEBI" id="CHEBI:30616"/>
    </ligand>
</feature>
<dbReference type="NCBIfam" id="TIGR00057">
    <property type="entry name" value="L-threonylcarbamoyladenylate synthase"/>
    <property type="match status" value="1"/>
</dbReference>
<evidence type="ECO:0000256" key="2">
    <source>
        <dbReference type="ARBA" id="ARBA00007663"/>
    </source>
</evidence>
<feature type="binding site" evidence="14">
    <location>
        <position position="62"/>
    </location>
    <ligand>
        <name>L-threonine</name>
        <dbReference type="ChEBI" id="CHEBI:57926"/>
    </ligand>
</feature>
<dbReference type="PaxDb" id="667014-Thein_0038"/>
<dbReference type="InParanoid" id="F8A8B9"/>
<evidence type="ECO:0000259" key="15">
    <source>
        <dbReference type="PROSITE" id="PS51163"/>
    </source>
</evidence>
<dbReference type="Pfam" id="PF03481">
    <property type="entry name" value="Sua5_C"/>
    <property type="match status" value="1"/>
</dbReference>
<keyword evidence="8 13" id="KW-0548">Nucleotidyltransferase</keyword>
<evidence type="ECO:0000256" key="7">
    <source>
        <dbReference type="ARBA" id="ARBA00022694"/>
    </source>
</evidence>
<feature type="binding site" evidence="14">
    <location>
        <position position="222"/>
    </location>
    <ligand>
        <name>ATP</name>
        <dbReference type="ChEBI" id="CHEBI:30616"/>
    </ligand>
</feature>
<dbReference type="GO" id="GO:0000049">
    <property type="term" value="F:tRNA binding"/>
    <property type="evidence" value="ECO:0007669"/>
    <property type="project" value="TreeGrafter"/>
</dbReference>
<evidence type="ECO:0000256" key="4">
    <source>
        <dbReference type="ARBA" id="ARBA00015492"/>
    </source>
</evidence>
<dbReference type="EC" id="2.7.7.87" evidence="3 13"/>
<feature type="binding site" evidence="14">
    <location>
        <position position="114"/>
    </location>
    <ligand>
        <name>L-threonine</name>
        <dbReference type="ChEBI" id="CHEBI:57926"/>
    </ligand>
</feature>